<dbReference type="Proteomes" id="UP001203665">
    <property type="component" value="Unassembled WGS sequence"/>
</dbReference>
<feature type="domain" description="Gfo/Idh/MocA-like oxidoreductase C-terminal" evidence="2">
    <location>
        <begin position="4"/>
        <end position="87"/>
    </location>
</feature>
<evidence type="ECO:0000313" key="4">
    <source>
        <dbReference type="Proteomes" id="UP001203665"/>
    </source>
</evidence>
<comment type="similarity">
    <text evidence="1">Belongs to the Gfo/Idh/MocA family.</text>
</comment>
<keyword evidence="4" id="KW-1185">Reference proteome</keyword>
<proteinExistence type="inferred from homology"/>
<dbReference type="InterPro" id="IPR004104">
    <property type="entry name" value="Gfo/Idh/MocA-like_OxRdtase_C"/>
</dbReference>
<dbReference type="RefSeq" id="WP_251611812.1">
    <property type="nucleotide sequence ID" value="NZ_JAMQJY010000008.1"/>
</dbReference>
<reference evidence="3" key="1">
    <citation type="submission" date="2022-06" db="EMBL/GenBank/DDBJ databases">
        <title>Alkalicoccobacillus porphyridii sp. nov., isolated from a marine red alga, Porphyridium purpureum and reclassification of Shouchella plakortidis and Shouchella gibsonii as Alkalicoccobacillus plakortidis comb. nov. and Alkalicoccobacillus gibsonii comb. nov.</title>
        <authorList>
            <person name="Kim K.H."/>
            <person name="Lee J.K."/>
            <person name="Han D.M."/>
            <person name="Baek J.H."/>
            <person name="Jeon C.O."/>
        </authorList>
    </citation>
    <scope>NUCLEOTIDE SEQUENCE</scope>
    <source>
        <strain evidence="3">DSM 19153</strain>
    </source>
</reference>
<evidence type="ECO:0000313" key="3">
    <source>
        <dbReference type="EMBL" id="MCM2677978.1"/>
    </source>
</evidence>
<sequence>MTLEIVGTDGVLSVDALKEHSILYNDASNKIEHKPWSEDMDEKLVEDFISCIKEGRAPFISGQDGLRTLEVVKAAYEADNDKRPITLKRHEGV</sequence>
<dbReference type="Gene3D" id="3.30.360.10">
    <property type="entry name" value="Dihydrodipicolinate Reductase, domain 2"/>
    <property type="match status" value="1"/>
</dbReference>
<organism evidence="3 4">
    <name type="scientific">Alkalicoccobacillus plakortidis</name>
    <dbReference type="NCBI Taxonomy" id="444060"/>
    <lineage>
        <taxon>Bacteria</taxon>
        <taxon>Bacillati</taxon>
        <taxon>Bacillota</taxon>
        <taxon>Bacilli</taxon>
        <taxon>Bacillales</taxon>
        <taxon>Bacillaceae</taxon>
        <taxon>Alkalicoccobacillus</taxon>
    </lineage>
</organism>
<dbReference type="Pfam" id="PF02894">
    <property type="entry name" value="GFO_IDH_MocA_C"/>
    <property type="match status" value="1"/>
</dbReference>
<name>A0ABT0XPZ5_9BACI</name>
<evidence type="ECO:0000256" key="1">
    <source>
        <dbReference type="ARBA" id="ARBA00010928"/>
    </source>
</evidence>
<accession>A0ABT0XPZ5</accession>
<gene>
    <name evidence="3" type="ORF">NDM98_22905</name>
</gene>
<comment type="caution">
    <text evidence="3">The sequence shown here is derived from an EMBL/GenBank/DDBJ whole genome shotgun (WGS) entry which is preliminary data.</text>
</comment>
<dbReference type="EMBL" id="JAMQJY010000008">
    <property type="protein sequence ID" value="MCM2677978.1"/>
    <property type="molecule type" value="Genomic_DNA"/>
</dbReference>
<evidence type="ECO:0000259" key="2">
    <source>
        <dbReference type="Pfam" id="PF02894"/>
    </source>
</evidence>
<protein>
    <submittedName>
        <fullName evidence="3">Gfo/Idh/MocA family oxidoreductase</fullName>
    </submittedName>
</protein>